<evidence type="ECO:0000259" key="2">
    <source>
        <dbReference type="Pfam" id="PF01370"/>
    </source>
</evidence>
<dbReference type="SUPFAM" id="SSF51735">
    <property type="entry name" value="NAD(P)-binding Rossmann-fold domains"/>
    <property type="match status" value="1"/>
</dbReference>
<evidence type="ECO:0000313" key="4">
    <source>
        <dbReference type="EMBL" id="AFR35745.1"/>
    </source>
</evidence>
<dbReference type="Gene3D" id="3.40.50.720">
    <property type="entry name" value="NAD(P)-binding Rossmann-like Domain"/>
    <property type="match status" value="1"/>
</dbReference>
<dbReference type="Pfam" id="PF01370">
    <property type="entry name" value="Epimerase"/>
    <property type="match status" value="1"/>
</dbReference>
<dbReference type="HOGENOM" id="CLU_047373_0_3_10"/>
<dbReference type="Pfam" id="PF08338">
    <property type="entry name" value="DUF1731"/>
    <property type="match status" value="1"/>
</dbReference>
<evidence type="ECO:0000259" key="3">
    <source>
        <dbReference type="Pfam" id="PF08338"/>
    </source>
</evidence>
<dbReference type="EMBL" id="CP003787">
    <property type="protein sequence ID" value="AFR35745.1"/>
    <property type="molecule type" value="Genomic_DNA"/>
</dbReference>
<reference evidence="4 5" key="1">
    <citation type="submission" date="2012-09" db="EMBL/GenBank/DDBJ databases">
        <title>Riemerella anatipestifer vaccine strains.</title>
        <authorList>
            <person name="Chun C.A."/>
            <person name="Shu W.M."/>
            <person name="Kang Z.D."/>
            <person name="Jia W.X."/>
        </authorList>
    </citation>
    <scope>NUCLEOTIDE SEQUENCE [LARGE SCALE GENOMIC DNA]</scope>
    <source>
        <strain evidence="4 5">RA-CH-1</strain>
    </source>
</reference>
<sequence length="313" mass="35425">MIKKVEAKMKVIISGGTGFVGKHLTEYLISKGYEIFILTRRLPPYNLQDNLRYFEWNPQLKTFDKKPFEMADAIINLAGAGIADERWTIQRKEILINSRISANETIIKALQEVDNHIKTVISTSAIGWYGLEIPNDLLCTEEMPATVDFLAQLCQKWEDSIKPVKDLGKRLCILRTGVVLGVDGGAYPKMTQPLNFGIKPLLGNGKQMMSWIHIKDHCAIYHHLLENDMEGVFNSVAPNPVTQNEFLNQVQKSKKKYSLPVKVPKFFLGMMLGELSDMLTSSAKVSSQKIEQAGYKFRYPNIKDAVEDLEKSN</sequence>
<dbReference type="KEGG" id="rag:B739_1147"/>
<dbReference type="NCBIfam" id="TIGR01777">
    <property type="entry name" value="yfcH"/>
    <property type="match status" value="1"/>
</dbReference>
<dbReference type="PATRIC" id="fig|1228997.3.peg.1142"/>
<evidence type="ECO:0000256" key="1">
    <source>
        <dbReference type="ARBA" id="ARBA00009353"/>
    </source>
</evidence>
<dbReference type="STRING" id="34085.AB406_0630"/>
<feature type="domain" description="NAD-dependent epimerase/dehydratase" evidence="2">
    <location>
        <begin position="11"/>
        <end position="229"/>
    </location>
</feature>
<dbReference type="PANTHER" id="PTHR11092">
    <property type="entry name" value="SUGAR NUCLEOTIDE EPIMERASE RELATED"/>
    <property type="match status" value="1"/>
</dbReference>
<evidence type="ECO:0000313" key="5">
    <source>
        <dbReference type="Proteomes" id="UP000006276"/>
    </source>
</evidence>
<accession>J9QYX1</accession>
<keyword evidence="5" id="KW-1185">Reference proteome</keyword>
<dbReference type="InterPro" id="IPR036291">
    <property type="entry name" value="NAD(P)-bd_dom_sf"/>
</dbReference>
<name>J9QYX1_RIEAN</name>
<feature type="domain" description="DUF1731" evidence="3">
    <location>
        <begin position="263"/>
        <end position="309"/>
    </location>
</feature>
<comment type="similarity">
    <text evidence="1">Belongs to the NAD(P)-dependent epimerase/dehydratase family. SDR39U1 subfamily.</text>
</comment>
<organism evidence="4 5">
    <name type="scientific">Riemerella anatipestifer RA-CH-1</name>
    <dbReference type="NCBI Taxonomy" id="1228997"/>
    <lineage>
        <taxon>Bacteria</taxon>
        <taxon>Pseudomonadati</taxon>
        <taxon>Bacteroidota</taxon>
        <taxon>Flavobacteriia</taxon>
        <taxon>Flavobacteriales</taxon>
        <taxon>Weeksellaceae</taxon>
        <taxon>Riemerella</taxon>
    </lineage>
</organism>
<evidence type="ECO:0008006" key="6">
    <source>
        <dbReference type="Google" id="ProtNLM"/>
    </source>
</evidence>
<dbReference type="Proteomes" id="UP000006276">
    <property type="component" value="Chromosome"/>
</dbReference>
<dbReference type="InterPro" id="IPR013549">
    <property type="entry name" value="DUF1731"/>
</dbReference>
<proteinExistence type="inferred from homology"/>
<dbReference type="PANTHER" id="PTHR11092:SF0">
    <property type="entry name" value="EPIMERASE FAMILY PROTEIN SDR39U1"/>
    <property type="match status" value="1"/>
</dbReference>
<protein>
    <recommendedName>
        <fullName evidence="6">TIGR01777 family protein</fullName>
    </recommendedName>
</protein>
<dbReference type="InterPro" id="IPR010099">
    <property type="entry name" value="SDR39U1"/>
</dbReference>
<dbReference type="AlphaFoldDB" id="J9QYX1"/>
<gene>
    <name evidence="4" type="ORF">B739_1147</name>
</gene>
<dbReference type="InterPro" id="IPR001509">
    <property type="entry name" value="Epimerase_deHydtase"/>
</dbReference>